<feature type="compositionally biased region" description="Basic and acidic residues" evidence="1">
    <location>
        <begin position="103"/>
        <end position="117"/>
    </location>
</feature>
<feature type="compositionally biased region" description="Pro residues" evidence="1">
    <location>
        <begin position="489"/>
        <end position="503"/>
    </location>
</feature>
<feature type="compositionally biased region" description="Low complexity" evidence="1">
    <location>
        <begin position="343"/>
        <end position="373"/>
    </location>
</feature>
<evidence type="ECO:0000313" key="3">
    <source>
        <dbReference type="Proteomes" id="UP000053558"/>
    </source>
</evidence>
<feature type="compositionally biased region" description="Low complexity" evidence="1">
    <location>
        <begin position="571"/>
        <end position="614"/>
    </location>
</feature>
<feature type="region of interest" description="Disordered" evidence="1">
    <location>
        <begin position="253"/>
        <end position="290"/>
    </location>
</feature>
<evidence type="ECO:0000313" key="2">
    <source>
        <dbReference type="EMBL" id="EIW76451.1"/>
    </source>
</evidence>
<dbReference type="OMA" id="SHRITFQ"/>
<feature type="region of interest" description="Disordered" evidence="1">
    <location>
        <begin position="320"/>
        <end position="776"/>
    </location>
</feature>
<keyword evidence="3" id="KW-1185">Reference proteome</keyword>
<feature type="compositionally biased region" description="Low complexity" evidence="1">
    <location>
        <begin position="627"/>
        <end position="664"/>
    </location>
</feature>
<feature type="compositionally biased region" description="Gly residues" evidence="1">
    <location>
        <begin position="515"/>
        <end position="527"/>
    </location>
</feature>
<name>A0A5M3MCT5_CONPW</name>
<dbReference type="OrthoDB" id="3246206at2759"/>
<evidence type="ECO:0000256" key="1">
    <source>
        <dbReference type="SAM" id="MobiDB-lite"/>
    </source>
</evidence>
<feature type="compositionally biased region" description="Low complexity" evidence="1">
    <location>
        <begin position="541"/>
        <end position="553"/>
    </location>
</feature>
<organism evidence="2 3">
    <name type="scientific">Coniophora puteana (strain RWD-64-598)</name>
    <name type="common">Brown rot fungus</name>
    <dbReference type="NCBI Taxonomy" id="741705"/>
    <lineage>
        <taxon>Eukaryota</taxon>
        <taxon>Fungi</taxon>
        <taxon>Dikarya</taxon>
        <taxon>Basidiomycota</taxon>
        <taxon>Agaricomycotina</taxon>
        <taxon>Agaricomycetes</taxon>
        <taxon>Agaricomycetidae</taxon>
        <taxon>Boletales</taxon>
        <taxon>Coniophorineae</taxon>
        <taxon>Coniophoraceae</taxon>
        <taxon>Coniophora</taxon>
    </lineage>
</organism>
<dbReference type="KEGG" id="cput:CONPUDRAFT_146865"/>
<feature type="compositionally biased region" description="Low complexity" evidence="1">
    <location>
        <begin position="426"/>
        <end position="450"/>
    </location>
</feature>
<feature type="compositionally biased region" description="Acidic residues" evidence="1">
    <location>
        <begin position="760"/>
        <end position="770"/>
    </location>
</feature>
<dbReference type="RefSeq" id="XP_007773672.1">
    <property type="nucleotide sequence ID" value="XM_007775482.1"/>
</dbReference>
<dbReference type="EMBL" id="JH711586">
    <property type="protein sequence ID" value="EIW76451.1"/>
    <property type="molecule type" value="Genomic_DNA"/>
</dbReference>
<feature type="region of interest" description="Disordered" evidence="1">
    <location>
        <begin position="103"/>
        <end position="148"/>
    </location>
</feature>
<sequence length="776" mass="81311">MPAPAATVAILAVSLVAGAAVIATLKELVYEPHIAPAIERWAEEFLAKRRARQQRQTATAVPSTNPMDTTALTQTYDQQDDEEDRQAALELEEIVAREVDEWRNEVHRSRTLPRPDEDGGVGTSGLRLRKKSRGNLPEYGGESGIGTGTSLEEETIISLPYTPLSPTHVIANVSSNGAATSIAHSSAVSGSDTTTGIDPSPDPTTLTENPSNPFVDTDADEDGSTTSNRTSLALTDYSLMPYDSISNCFSPAGPVPPLRPPTPPSAPAAPPARTVSGHTAVPPSEASTMRAPTIMSLQPISPPMSLDAIFSPDSGYGFNINHPFSPPAEEPLSPPMSPPVQLTRSQTSETKTETETQLPSRPRPQPQGQGQSLVSASREVSRIASRASSNASTHVIQRIPLSPPQGSIRSLSERYQAPSSPPVFVDPLDALSARSSSPASSFAIASRPPSTRALSPPRDSRIQRVASQDPAPQEILSPLMGSRVGTLRTPPPASSGLRSPPPSAGANVKRSTSGSGPGVVAGTGSGPGSRPAAAPTPRTRSGSVSSNQSSGSVIQRIPMSPPKVSSPSLPTPRQLQQQQYQQYQNQTQQPQRRTSASGMSRSSSRQSQSSSSGSVVQRLHGPSGNASRVTSPSRSSSGRTSSPFIDLSASTQSMQSLSSTGTSSRSRRTHHSSSRTISDTDFLSVGSDSDDGVLSVSDGMSPPRRGADASAGRGASGDTVRQVLSPALSPVRSPPAHGTPRAPVASRSHRHAGSAFGMDDFSDGESADEWVEARRR</sequence>
<dbReference type="Proteomes" id="UP000053558">
    <property type="component" value="Unassembled WGS sequence"/>
</dbReference>
<feature type="compositionally biased region" description="Pro residues" evidence="1">
    <location>
        <begin position="253"/>
        <end position="270"/>
    </location>
</feature>
<comment type="caution">
    <text evidence="2">The sequence shown here is derived from an EMBL/GenBank/DDBJ whole genome shotgun (WGS) entry which is preliminary data.</text>
</comment>
<feature type="compositionally biased region" description="Low complexity" evidence="1">
    <location>
        <begin position="674"/>
        <end position="699"/>
    </location>
</feature>
<reference evidence="3" key="1">
    <citation type="journal article" date="2012" name="Science">
        <title>The Paleozoic origin of enzymatic lignin decomposition reconstructed from 31 fungal genomes.</title>
        <authorList>
            <person name="Floudas D."/>
            <person name="Binder M."/>
            <person name="Riley R."/>
            <person name="Barry K."/>
            <person name="Blanchette R.A."/>
            <person name="Henrissat B."/>
            <person name="Martinez A.T."/>
            <person name="Otillar R."/>
            <person name="Spatafora J.W."/>
            <person name="Yadav J.S."/>
            <person name="Aerts A."/>
            <person name="Benoit I."/>
            <person name="Boyd A."/>
            <person name="Carlson A."/>
            <person name="Copeland A."/>
            <person name="Coutinho P.M."/>
            <person name="de Vries R.P."/>
            <person name="Ferreira P."/>
            <person name="Findley K."/>
            <person name="Foster B."/>
            <person name="Gaskell J."/>
            <person name="Glotzer D."/>
            <person name="Gorecki P."/>
            <person name="Heitman J."/>
            <person name="Hesse C."/>
            <person name="Hori C."/>
            <person name="Igarashi K."/>
            <person name="Jurgens J.A."/>
            <person name="Kallen N."/>
            <person name="Kersten P."/>
            <person name="Kohler A."/>
            <person name="Kuees U."/>
            <person name="Kumar T.K.A."/>
            <person name="Kuo A."/>
            <person name="LaButti K."/>
            <person name="Larrondo L.F."/>
            <person name="Lindquist E."/>
            <person name="Ling A."/>
            <person name="Lombard V."/>
            <person name="Lucas S."/>
            <person name="Lundell T."/>
            <person name="Martin R."/>
            <person name="McLaughlin D.J."/>
            <person name="Morgenstern I."/>
            <person name="Morin E."/>
            <person name="Murat C."/>
            <person name="Nagy L.G."/>
            <person name="Nolan M."/>
            <person name="Ohm R.A."/>
            <person name="Patyshakuliyeva A."/>
            <person name="Rokas A."/>
            <person name="Ruiz-Duenas F.J."/>
            <person name="Sabat G."/>
            <person name="Salamov A."/>
            <person name="Samejima M."/>
            <person name="Schmutz J."/>
            <person name="Slot J.C."/>
            <person name="St John F."/>
            <person name="Stenlid J."/>
            <person name="Sun H."/>
            <person name="Sun S."/>
            <person name="Syed K."/>
            <person name="Tsang A."/>
            <person name="Wiebenga A."/>
            <person name="Young D."/>
            <person name="Pisabarro A."/>
            <person name="Eastwood D.C."/>
            <person name="Martin F."/>
            <person name="Cullen D."/>
            <person name="Grigoriev I.V."/>
            <person name="Hibbett D.S."/>
        </authorList>
    </citation>
    <scope>NUCLEOTIDE SEQUENCE [LARGE SCALE GENOMIC DNA]</scope>
    <source>
        <strain evidence="3">RWD-64-598 SS2</strain>
    </source>
</reference>
<gene>
    <name evidence="2" type="ORF">CONPUDRAFT_146865</name>
</gene>
<feature type="region of interest" description="Disordered" evidence="1">
    <location>
        <begin position="184"/>
        <end position="230"/>
    </location>
</feature>
<feature type="compositionally biased region" description="Pro residues" evidence="1">
    <location>
        <begin position="324"/>
        <end position="338"/>
    </location>
</feature>
<proteinExistence type="predicted"/>
<dbReference type="AlphaFoldDB" id="A0A5M3MCT5"/>
<feature type="compositionally biased region" description="Low complexity" evidence="1">
    <location>
        <begin position="708"/>
        <end position="718"/>
    </location>
</feature>
<accession>A0A5M3MCT5</accession>
<feature type="compositionally biased region" description="Low complexity" evidence="1">
    <location>
        <begin position="382"/>
        <end position="392"/>
    </location>
</feature>
<feature type="compositionally biased region" description="Polar residues" evidence="1">
    <location>
        <begin position="184"/>
        <end position="214"/>
    </location>
</feature>
<dbReference type="GeneID" id="19202245"/>
<protein>
    <submittedName>
        <fullName evidence="2">Uncharacterized protein</fullName>
    </submittedName>
</protein>